<keyword evidence="3" id="KW-1185">Reference proteome</keyword>
<accession>A0A1U7NZR1</accession>
<feature type="chain" id="PRO_5013138015" evidence="1">
    <location>
        <begin position="19"/>
        <end position="111"/>
    </location>
</feature>
<sequence>MLKLLLLTAVLALPVASAASVTLGAGQTVMVDGAKITLLRFTDSRCPEKAICVMAGNVKASLFVVRGKSARLHTVYLPGIPVSTAAGELSLKAATRREGSGAQKLTFVVEK</sequence>
<comment type="caution">
    <text evidence="2">The sequence shown here is derived from an EMBL/GenBank/DDBJ whole genome shotgun (WGS) entry which is preliminary data.</text>
</comment>
<reference evidence="2 3" key="1">
    <citation type="submission" date="2017-01" db="EMBL/GenBank/DDBJ databases">
        <title>Genome Analysis of Deinococcus marmoris KOPRI26562.</title>
        <authorList>
            <person name="Kim J.H."/>
            <person name="Oh H.-M."/>
        </authorList>
    </citation>
    <scope>NUCLEOTIDE SEQUENCE [LARGE SCALE GENOMIC DNA]</scope>
    <source>
        <strain evidence="2 3">KOPRI26562</strain>
    </source>
</reference>
<dbReference type="RefSeq" id="WP_075832179.1">
    <property type="nucleotide sequence ID" value="NZ_MSTI01000068.1"/>
</dbReference>
<evidence type="ECO:0000313" key="2">
    <source>
        <dbReference type="EMBL" id="OLV18407.1"/>
    </source>
</evidence>
<keyword evidence="1" id="KW-0732">Signal</keyword>
<dbReference type="Proteomes" id="UP000186607">
    <property type="component" value="Unassembled WGS sequence"/>
</dbReference>
<proteinExistence type="predicted"/>
<protein>
    <submittedName>
        <fullName evidence="2">Uncharacterized protein</fullName>
    </submittedName>
</protein>
<dbReference type="AlphaFoldDB" id="A0A1U7NZR1"/>
<dbReference type="STRING" id="249408.BOO71_0006316"/>
<evidence type="ECO:0000256" key="1">
    <source>
        <dbReference type="SAM" id="SignalP"/>
    </source>
</evidence>
<evidence type="ECO:0000313" key="3">
    <source>
        <dbReference type="Proteomes" id="UP000186607"/>
    </source>
</evidence>
<feature type="signal peptide" evidence="1">
    <location>
        <begin position="1"/>
        <end position="18"/>
    </location>
</feature>
<dbReference type="OrthoDB" id="72021at2"/>
<gene>
    <name evidence="2" type="ORF">BOO71_0006316</name>
</gene>
<organism evidence="2 3">
    <name type="scientific">Deinococcus marmoris</name>
    <dbReference type="NCBI Taxonomy" id="249408"/>
    <lineage>
        <taxon>Bacteria</taxon>
        <taxon>Thermotogati</taxon>
        <taxon>Deinococcota</taxon>
        <taxon>Deinococci</taxon>
        <taxon>Deinococcales</taxon>
        <taxon>Deinococcaceae</taxon>
        <taxon>Deinococcus</taxon>
    </lineage>
</organism>
<name>A0A1U7NZR1_9DEIO</name>
<dbReference type="EMBL" id="MSTI01000068">
    <property type="protein sequence ID" value="OLV18407.1"/>
    <property type="molecule type" value="Genomic_DNA"/>
</dbReference>